<dbReference type="Pfam" id="PF07702">
    <property type="entry name" value="UTRA"/>
    <property type="match status" value="1"/>
</dbReference>
<protein>
    <submittedName>
        <fullName evidence="5">GntR family transcriptional regulator, mannosyl-D-glycerate transport/metabolism system repressor</fullName>
    </submittedName>
</protein>
<dbReference type="Proteomes" id="UP000198571">
    <property type="component" value="Unassembled WGS sequence"/>
</dbReference>
<dbReference type="SMART" id="SM00866">
    <property type="entry name" value="UTRA"/>
    <property type="match status" value="1"/>
</dbReference>
<name>A0A1H9X931_9BACI</name>
<dbReference type="PRINTS" id="PR00035">
    <property type="entry name" value="HTHGNTR"/>
</dbReference>
<dbReference type="EMBL" id="FOGT01000029">
    <property type="protein sequence ID" value="SES42650.1"/>
    <property type="molecule type" value="Genomic_DNA"/>
</dbReference>
<dbReference type="STRING" id="1601833.SAMN05518684_12939"/>
<dbReference type="AlphaFoldDB" id="A0A1H9X931"/>
<accession>A0A1H9X931</accession>
<organism evidence="5 6">
    <name type="scientific">Salipaludibacillus aurantiacus</name>
    <dbReference type="NCBI Taxonomy" id="1601833"/>
    <lineage>
        <taxon>Bacteria</taxon>
        <taxon>Bacillati</taxon>
        <taxon>Bacillota</taxon>
        <taxon>Bacilli</taxon>
        <taxon>Bacillales</taxon>
        <taxon>Bacillaceae</taxon>
    </lineage>
</organism>
<sequence length="256" mass="29787">MLKLILINTNIDSGVFIMKSGSPLYRQIANQMKEEITKETWLKGEAIPTEAKLSKTYGVSRVTIRQAIKLLVQEGLLYKIQGSGTYVSDNKFEHNIYSLKGFTEEMHALNKPTRNKVLTFSLTKPDARIQQILGLEDGEEVFFVRRQRYVEETPLVVEDTYLPVKLFPDLSYELMEGSKYEYIEKVKQMNIKESFQEVLPLMPDEEIRSLLHLKESIPIIKVQLFSTLTDETTFEYTDIYFKSDEYKFTIVANRQL</sequence>
<evidence type="ECO:0000256" key="3">
    <source>
        <dbReference type="ARBA" id="ARBA00023163"/>
    </source>
</evidence>
<evidence type="ECO:0000313" key="5">
    <source>
        <dbReference type="EMBL" id="SES42650.1"/>
    </source>
</evidence>
<proteinExistence type="predicted"/>
<keyword evidence="3" id="KW-0804">Transcription</keyword>
<dbReference type="FunFam" id="1.10.10.10:FF:000079">
    <property type="entry name" value="GntR family transcriptional regulator"/>
    <property type="match status" value="1"/>
</dbReference>
<gene>
    <name evidence="5" type="ORF">SAMN05518684_12939</name>
</gene>
<dbReference type="GO" id="GO:0045892">
    <property type="term" value="P:negative regulation of DNA-templated transcription"/>
    <property type="evidence" value="ECO:0007669"/>
    <property type="project" value="TreeGrafter"/>
</dbReference>
<dbReference type="Gene3D" id="1.10.10.10">
    <property type="entry name" value="Winged helix-like DNA-binding domain superfamily/Winged helix DNA-binding domain"/>
    <property type="match status" value="1"/>
</dbReference>
<dbReference type="GO" id="GO:0003677">
    <property type="term" value="F:DNA binding"/>
    <property type="evidence" value="ECO:0007669"/>
    <property type="project" value="UniProtKB-KW"/>
</dbReference>
<feature type="domain" description="HTH gntR-type" evidence="4">
    <location>
        <begin position="22"/>
        <end position="90"/>
    </location>
</feature>
<keyword evidence="2" id="KW-0238">DNA-binding</keyword>
<evidence type="ECO:0000256" key="2">
    <source>
        <dbReference type="ARBA" id="ARBA00023125"/>
    </source>
</evidence>
<evidence type="ECO:0000256" key="1">
    <source>
        <dbReference type="ARBA" id="ARBA00023015"/>
    </source>
</evidence>
<dbReference type="InterPro" id="IPR000524">
    <property type="entry name" value="Tscrpt_reg_HTH_GntR"/>
</dbReference>
<dbReference type="PANTHER" id="PTHR44846:SF1">
    <property type="entry name" value="MANNOSYL-D-GLYCERATE TRANSPORT_METABOLISM SYSTEM REPRESSOR MNGR-RELATED"/>
    <property type="match status" value="1"/>
</dbReference>
<dbReference type="SUPFAM" id="SSF64288">
    <property type="entry name" value="Chorismate lyase-like"/>
    <property type="match status" value="1"/>
</dbReference>
<keyword evidence="1" id="KW-0805">Transcription regulation</keyword>
<dbReference type="SUPFAM" id="SSF46785">
    <property type="entry name" value="Winged helix' DNA-binding domain"/>
    <property type="match status" value="1"/>
</dbReference>
<dbReference type="InterPro" id="IPR028978">
    <property type="entry name" value="Chorismate_lyase_/UTRA_dom_sf"/>
</dbReference>
<evidence type="ECO:0000259" key="4">
    <source>
        <dbReference type="PROSITE" id="PS50949"/>
    </source>
</evidence>
<dbReference type="CDD" id="cd07377">
    <property type="entry name" value="WHTH_GntR"/>
    <property type="match status" value="1"/>
</dbReference>
<dbReference type="GO" id="GO:0003700">
    <property type="term" value="F:DNA-binding transcription factor activity"/>
    <property type="evidence" value="ECO:0007669"/>
    <property type="project" value="InterPro"/>
</dbReference>
<dbReference type="Gene3D" id="3.40.1410.10">
    <property type="entry name" value="Chorismate lyase-like"/>
    <property type="match status" value="1"/>
</dbReference>
<dbReference type="InterPro" id="IPR036390">
    <property type="entry name" value="WH_DNA-bd_sf"/>
</dbReference>
<dbReference type="InterPro" id="IPR011663">
    <property type="entry name" value="UTRA"/>
</dbReference>
<reference evidence="6" key="1">
    <citation type="submission" date="2016-10" db="EMBL/GenBank/DDBJ databases">
        <authorList>
            <person name="Varghese N."/>
            <person name="Submissions S."/>
        </authorList>
    </citation>
    <scope>NUCLEOTIDE SEQUENCE [LARGE SCALE GENOMIC DNA]</scope>
    <source>
        <strain evidence="6">S9</strain>
    </source>
</reference>
<dbReference type="Pfam" id="PF00392">
    <property type="entry name" value="GntR"/>
    <property type="match status" value="1"/>
</dbReference>
<keyword evidence="6" id="KW-1185">Reference proteome</keyword>
<dbReference type="InterPro" id="IPR036388">
    <property type="entry name" value="WH-like_DNA-bd_sf"/>
</dbReference>
<dbReference type="PANTHER" id="PTHR44846">
    <property type="entry name" value="MANNOSYL-D-GLYCERATE TRANSPORT/METABOLISM SYSTEM REPRESSOR MNGR-RELATED"/>
    <property type="match status" value="1"/>
</dbReference>
<dbReference type="SMART" id="SM00345">
    <property type="entry name" value="HTH_GNTR"/>
    <property type="match status" value="1"/>
</dbReference>
<evidence type="ECO:0000313" key="6">
    <source>
        <dbReference type="Proteomes" id="UP000198571"/>
    </source>
</evidence>
<dbReference type="PROSITE" id="PS50949">
    <property type="entry name" value="HTH_GNTR"/>
    <property type="match status" value="1"/>
</dbReference>
<dbReference type="InterPro" id="IPR050679">
    <property type="entry name" value="Bact_HTH_transcr_reg"/>
</dbReference>